<proteinExistence type="predicted"/>
<dbReference type="EMBL" id="BHXQ01000003">
    <property type="protein sequence ID" value="GCC51781.1"/>
    <property type="molecule type" value="Genomic_DNA"/>
</dbReference>
<feature type="transmembrane region" description="Helical" evidence="8">
    <location>
        <begin position="36"/>
        <end position="60"/>
    </location>
</feature>
<feature type="transmembrane region" description="Helical" evidence="8">
    <location>
        <begin position="133"/>
        <end position="152"/>
    </location>
</feature>
<keyword evidence="11" id="KW-1185">Reference proteome</keyword>
<feature type="transmembrane region" description="Helical" evidence="8">
    <location>
        <begin position="109"/>
        <end position="127"/>
    </location>
</feature>
<dbReference type="Pfam" id="PF18916">
    <property type="entry name" value="Lycopene_cyc"/>
    <property type="match status" value="2"/>
</dbReference>
<dbReference type="GO" id="GO:0016020">
    <property type="term" value="C:membrane"/>
    <property type="evidence" value="ECO:0007669"/>
    <property type="project" value="UniProtKB-SubCell"/>
</dbReference>
<evidence type="ECO:0000256" key="5">
    <source>
        <dbReference type="ARBA" id="ARBA00022989"/>
    </source>
</evidence>
<evidence type="ECO:0000256" key="8">
    <source>
        <dbReference type="SAM" id="Phobius"/>
    </source>
</evidence>
<comment type="subcellular location">
    <subcellularLocation>
        <location evidence="1">Membrane</location>
        <topology evidence="1">Multi-pass membrane protein</topology>
    </subcellularLocation>
</comment>
<keyword evidence="4" id="KW-0125">Carotenoid biosynthesis</keyword>
<protein>
    <submittedName>
        <fullName evidence="10">Lycopene cyclase domain-containing protein</fullName>
    </submittedName>
</protein>
<evidence type="ECO:0000313" key="10">
    <source>
        <dbReference type="EMBL" id="GCC51781.1"/>
    </source>
</evidence>
<evidence type="ECO:0000256" key="1">
    <source>
        <dbReference type="ARBA" id="ARBA00004141"/>
    </source>
</evidence>
<keyword evidence="6 8" id="KW-0472">Membrane</keyword>
<dbReference type="Proteomes" id="UP000288227">
    <property type="component" value="Unassembled WGS sequence"/>
</dbReference>
<evidence type="ECO:0000256" key="3">
    <source>
        <dbReference type="ARBA" id="ARBA00022692"/>
    </source>
</evidence>
<dbReference type="GO" id="GO:0016872">
    <property type="term" value="F:intramolecular lyase activity"/>
    <property type="evidence" value="ECO:0007669"/>
    <property type="project" value="InterPro"/>
</dbReference>
<dbReference type="InterPro" id="IPR017825">
    <property type="entry name" value="Lycopene_cyclase_dom"/>
</dbReference>
<feature type="domain" description="Lycopene cyclase" evidence="9">
    <location>
        <begin position="4"/>
        <end position="94"/>
    </location>
</feature>
<feature type="transmembrane region" description="Helical" evidence="8">
    <location>
        <begin position="161"/>
        <end position="183"/>
    </location>
</feature>
<comment type="pathway">
    <text evidence="2">Carotenoid biosynthesis.</text>
</comment>
<feature type="domain" description="Lycopene cyclase" evidence="9">
    <location>
        <begin position="130"/>
        <end position="225"/>
    </location>
</feature>
<evidence type="ECO:0000256" key="2">
    <source>
        <dbReference type="ARBA" id="ARBA00004829"/>
    </source>
</evidence>
<evidence type="ECO:0000259" key="9">
    <source>
        <dbReference type="Pfam" id="PF18916"/>
    </source>
</evidence>
<dbReference type="GO" id="GO:0045436">
    <property type="term" value="F:lycopene beta cyclase activity"/>
    <property type="evidence" value="ECO:0007669"/>
    <property type="project" value="UniProtKB-ARBA"/>
</dbReference>
<accession>A0A401UA74</accession>
<dbReference type="GO" id="GO:0016117">
    <property type="term" value="P:carotenoid biosynthetic process"/>
    <property type="evidence" value="ECO:0007669"/>
    <property type="project" value="UniProtKB-KW"/>
</dbReference>
<dbReference type="AlphaFoldDB" id="A0A401UA74"/>
<name>A0A401UA74_9BACT</name>
<evidence type="ECO:0000313" key="11">
    <source>
        <dbReference type="Proteomes" id="UP000288227"/>
    </source>
</evidence>
<dbReference type="RefSeq" id="WP_127122428.1">
    <property type="nucleotide sequence ID" value="NZ_BHXQ01000003.1"/>
</dbReference>
<dbReference type="OrthoDB" id="5195186at2"/>
<keyword evidence="3 8" id="KW-0812">Transmembrane</keyword>
<keyword evidence="5 8" id="KW-1133">Transmembrane helix</keyword>
<feature type="transmembrane region" description="Helical" evidence="8">
    <location>
        <begin position="80"/>
        <end position="97"/>
    </location>
</feature>
<evidence type="ECO:0000256" key="7">
    <source>
        <dbReference type="ARBA" id="ARBA00023235"/>
    </source>
</evidence>
<evidence type="ECO:0000256" key="4">
    <source>
        <dbReference type="ARBA" id="ARBA00022746"/>
    </source>
</evidence>
<evidence type="ECO:0000256" key="6">
    <source>
        <dbReference type="ARBA" id="ARBA00023136"/>
    </source>
</evidence>
<dbReference type="NCBIfam" id="TIGR03462">
    <property type="entry name" value="CarR_dom_SF"/>
    <property type="match status" value="1"/>
</dbReference>
<organism evidence="10 11">
    <name type="scientific">Chryseotalea sanaruensis</name>
    <dbReference type="NCBI Taxonomy" id="2482724"/>
    <lineage>
        <taxon>Bacteria</taxon>
        <taxon>Pseudomonadati</taxon>
        <taxon>Bacteroidota</taxon>
        <taxon>Cytophagia</taxon>
        <taxon>Cytophagales</taxon>
        <taxon>Chryseotaleaceae</taxon>
        <taxon>Chryseotalea</taxon>
    </lineage>
</organism>
<gene>
    <name evidence="10" type="ORF">SanaruYs_20100</name>
</gene>
<sequence>MNEHYLYLALDIGSISFPFLFSFYHKANFSKEWKFLFPALLITALIFIIWDEVFTQMGIWGFNSRYLTGIYLGSLPLEEVLFFLFIPYACVFIYFSSQHLASRDYLKPYSTVITWVIIGFVLITGVLNTHRWYTSVTFISLGIFLLMHLYWWKSEYLGKFYFAYIFVLIPFFLVNGVLTGSFIDEEVVWYNNAENLNIRMGTIPFDDLFYNMLMLLMVTTLYEAFKKRFGAK</sequence>
<comment type="caution">
    <text evidence="10">The sequence shown here is derived from an EMBL/GenBank/DDBJ whole genome shotgun (WGS) entry which is preliminary data.</text>
</comment>
<reference evidence="10 11" key="1">
    <citation type="submission" date="2018-11" db="EMBL/GenBank/DDBJ databases">
        <title>Chryseotalea sanarue gen. nov., sp., nov., a member of the family Cytophagaceae, isolated from a brackish lake in Hamamatsu Japan.</title>
        <authorList>
            <person name="Maejima Y."/>
            <person name="Iino T."/>
            <person name="Muraguchi Y."/>
            <person name="Fukuda K."/>
            <person name="Ohkuma M."/>
            <person name="Moriuchi R."/>
            <person name="Dohra H."/>
            <person name="Kimbara K."/>
            <person name="Shintani M."/>
        </authorList>
    </citation>
    <scope>NUCLEOTIDE SEQUENCE [LARGE SCALE GENOMIC DNA]</scope>
    <source>
        <strain evidence="10 11">Ys</strain>
    </source>
</reference>
<feature type="transmembrane region" description="Helical" evidence="8">
    <location>
        <begin position="6"/>
        <end position="24"/>
    </location>
</feature>
<keyword evidence="7" id="KW-0413">Isomerase</keyword>
<feature type="transmembrane region" description="Helical" evidence="8">
    <location>
        <begin position="208"/>
        <end position="225"/>
    </location>
</feature>